<dbReference type="Gene3D" id="3.90.180.10">
    <property type="entry name" value="Medium-chain alcohol dehydrogenases, catalytic domain"/>
    <property type="match status" value="1"/>
</dbReference>
<dbReference type="InterPro" id="IPR013154">
    <property type="entry name" value="ADH-like_N"/>
</dbReference>
<dbReference type="SUPFAM" id="SSF50129">
    <property type="entry name" value="GroES-like"/>
    <property type="match status" value="1"/>
</dbReference>
<dbReference type="InterPro" id="IPR011032">
    <property type="entry name" value="GroES-like_sf"/>
</dbReference>
<dbReference type="CDD" id="cd05276">
    <property type="entry name" value="p53_inducible_oxidoreductase"/>
    <property type="match status" value="1"/>
</dbReference>
<dbReference type="Pfam" id="PF08240">
    <property type="entry name" value="ADH_N"/>
    <property type="match status" value="1"/>
</dbReference>
<dbReference type="PANTHER" id="PTHR48106:SF8">
    <property type="entry name" value="OS02G0805600 PROTEIN"/>
    <property type="match status" value="1"/>
</dbReference>
<dbReference type="InterPro" id="IPR036291">
    <property type="entry name" value="NAD(P)-bd_dom_sf"/>
</dbReference>
<organism evidence="4 5">
    <name type="scientific">Isoptericola cucumis</name>
    <dbReference type="NCBI Taxonomy" id="1776856"/>
    <lineage>
        <taxon>Bacteria</taxon>
        <taxon>Bacillati</taxon>
        <taxon>Actinomycetota</taxon>
        <taxon>Actinomycetes</taxon>
        <taxon>Micrococcales</taxon>
        <taxon>Promicromonosporaceae</taxon>
        <taxon>Isoptericola</taxon>
    </lineage>
</organism>
<reference evidence="5" key="1">
    <citation type="journal article" date="2019" name="Int. J. Syst. Evol. Microbiol.">
        <title>The Global Catalogue of Microorganisms (GCM) 10K type strain sequencing project: providing services to taxonomists for standard genome sequencing and annotation.</title>
        <authorList>
            <consortium name="The Broad Institute Genomics Platform"/>
            <consortium name="The Broad Institute Genome Sequencing Center for Infectious Disease"/>
            <person name="Wu L."/>
            <person name="Ma J."/>
        </authorList>
    </citation>
    <scope>NUCLEOTIDE SEQUENCE [LARGE SCALE GENOMIC DNA]</scope>
    <source>
        <strain evidence="5">CCM 8653</strain>
    </source>
</reference>
<evidence type="ECO:0000256" key="2">
    <source>
        <dbReference type="ARBA" id="ARBA00023002"/>
    </source>
</evidence>
<comment type="caution">
    <text evidence="4">The sequence shown here is derived from an EMBL/GenBank/DDBJ whole genome shotgun (WGS) entry which is preliminary data.</text>
</comment>
<dbReference type="PANTHER" id="PTHR48106">
    <property type="entry name" value="QUINONE OXIDOREDUCTASE PIG3-RELATED"/>
    <property type="match status" value="1"/>
</dbReference>
<dbReference type="InterPro" id="IPR014189">
    <property type="entry name" value="Quinone_OxRdtase_PIG3"/>
</dbReference>
<evidence type="ECO:0000313" key="5">
    <source>
        <dbReference type="Proteomes" id="UP000632535"/>
    </source>
</evidence>
<dbReference type="InterPro" id="IPR013149">
    <property type="entry name" value="ADH-like_C"/>
</dbReference>
<evidence type="ECO:0000313" key="4">
    <source>
        <dbReference type="EMBL" id="GGI11185.1"/>
    </source>
</evidence>
<dbReference type="InterPro" id="IPR020843">
    <property type="entry name" value="ER"/>
</dbReference>
<keyword evidence="1" id="KW-0521">NADP</keyword>
<accession>A0ABQ2BDD7</accession>
<dbReference type="Gene3D" id="3.40.50.720">
    <property type="entry name" value="NAD(P)-binding Rossmann-like Domain"/>
    <property type="match status" value="1"/>
</dbReference>
<dbReference type="SMART" id="SM00829">
    <property type="entry name" value="PKS_ER"/>
    <property type="match status" value="1"/>
</dbReference>
<dbReference type="Proteomes" id="UP000632535">
    <property type="component" value="Unassembled WGS sequence"/>
</dbReference>
<dbReference type="EMBL" id="BMDG01000013">
    <property type="protein sequence ID" value="GGI11185.1"/>
    <property type="molecule type" value="Genomic_DNA"/>
</dbReference>
<gene>
    <name evidence="4" type="ORF">GCM10007368_34950</name>
</gene>
<proteinExistence type="predicted"/>
<evidence type="ECO:0000259" key="3">
    <source>
        <dbReference type="SMART" id="SM00829"/>
    </source>
</evidence>
<dbReference type="SUPFAM" id="SSF51735">
    <property type="entry name" value="NAD(P)-binding Rossmann-fold domains"/>
    <property type="match status" value="1"/>
</dbReference>
<protein>
    <submittedName>
        <fullName evidence="4">NAD(P)H quinone oxidoreductase</fullName>
    </submittedName>
</protein>
<sequence length="292" mass="29858">MAAAGINRADLLQRSGHYPAPAGAPEWPGLEISGTVRGLGPGVTTCAVGDEVVALLEGGGYAEQVVVRATQVLPAPQGVDLVDAAALPEAVATAWTNLVDTARLRAGDHLLVQGGSGGVGSVAVQLAAALGAHVVATAGGPERVARCLELGAEVAVDHRTDDVVEAVRAATDGRGADVVLDVLGAGGLRDNVRALAPGGRLVVIGLQKGARGEVDLGALMAKRAWVTGTLLRVRTPQEKADILAAVREHVWPMVADGRLRPVVHARLPLDDAARAHELMESGEVFGKVLLVP</sequence>
<feature type="domain" description="Enoyl reductase (ER)" evidence="3">
    <location>
        <begin position="1"/>
        <end position="290"/>
    </location>
</feature>
<keyword evidence="2" id="KW-0560">Oxidoreductase</keyword>
<dbReference type="NCBIfam" id="TIGR02824">
    <property type="entry name" value="quinone_pig3"/>
    <property type="match status" value="1"/>
</dbReference>
<name>A0ABQ2BDD7_9MICO</name>
<dbReference type="Pfam" id="PF00107">
    <property type="entry name" value="ADH_zinc_N"/>
    <property type="match status" value="1"/>
</dbReference>
<evidence type="ECO:0000256" key="1">
    <source>
        <dbReference type="ARBA" id="ARBA00022857"/>
    </source>
</evidence>
<keyword evidence="5" id="KW-1185">Reference proteome</keyword>